<dbReference type="Proteomes" id="UP000199701">
    <property type="component" value="Unassembled WGS sequence"/>
</dbReference>
<dbReference type="AlphaFoldDB" id="A0A1I0QZQ1"/>
<feature type="transmembrane region" description="Helical" evidence="1">
    <location>
        <begin position="12"/>
        <end position="33"/>
    </location>
</feature>
<keyword evidence="1" id="KW-0472">Membrane</keyword>
<keyword evidence="1" id="KW-1133">Transmembrane helix</keyword>
<evidence type="ECO:0000313" key="3">
    <source>
        <dbReference type="Proteomes" id="UP000199701"/>
    </source>
</evidence>
<dbReference type="Gene3D" id="3.10.450.50">
    <property type="match status" value="1"/>
</dbReference>
<dbReference type="EMBL" id="FOJI01000010">
    <property type="protein sequence ID" value="SEW33488.1"/>
    <property type="molecule type" value="Genomic_DNA"/>
</dbReference>
<evidence type="ECO:0000313" key="2">
    <source>
        <dbReference type="EMBL" id="SEW33488.1"/>
    </source>
</evidence>
<sequence>MDKLEQQNMKRKIILSLLMVMIVIFTTSCELYVNYDQKAEDICKKVLKCLDEDDAAGLKSMFCQYSIETNGLEYEIKKGMEFYKGKTTNIDKIKFPNSSGKGVENGKTTEVTFSVSIDDIVTDSDNKYEVVVIEGYQVCTADEKKVGISRIYIESEDGKEFTIGEYVD</sequence>
<reference evidence="2 3" key="1">
    <citation type="submission" date="2016-10" db="EMBL/GenBank/DDBJ databases">
        <authorList>
            <person name="de Groot N.N."/>
        </authorList>
    </citation>
    <scope>NUCLEOTIDE SEQUENCE [LARGE SCALE GENOMIC DNA]</scope>
    <source>
        <strain evidence="2 3">DSM 9179</strain>
    </source>
</reference>
<dbReference type="OrthoDB" id="2065800at2"/>
<keyword evidence="1" id="KW-0812">Transmembrane</keyword>
<evidence type="ECO:0008006" key="4">
    <source>
        <dbReference type="Google" id="ProtNLM"/>
    </source>
</evidence>
<name>A0A1I0QZQ1_9FIRM</name>
<protein>
    <recommendedName>
        <fullName evidence="4">DUF5104 domain-containing protein</fullName>
    </recommendedName>
</protein>
<organism evidence="2 3">
    <name type="scientific">[Clostridium] fimetarium</name>
    <dbReference type="NCBI Taxonomy" id="99656"/>
    <lineage>
        <taxon>Bacteria</taxon>
        <taxon>Bacillati</taxon>
        <taxon>Bacillota</taxon>
        <taxon>Clostridia</taxon>
        <taxon>Lachnospirales</taxon>
        <taxon>Lachnospiraceae</taxon>
    </lineage>
</organism>
<dbReference type="PROSITE" id="PS51257">
    <property type="entry name" value="PROKAR_LIPOPROTEIN"/>
    <property type="match status" value="1"/>
</dbReference>
<proteinExistence type="predicted"/>
<keyword evidence="3" id="KW-1185">Reference proteome</keyword>
<dbReference type="InterPro" id="IPR031344">
    <property type="entry name" value="DUF5104"/>
</dbReference>
<evidence type="ECO:0000256" key="1">
    <source>
        <dbReference type="SAM" id="Phobius"/>
    </source>
</evidence>
<dbReference type="Pfam" id="PF17117">
    <property type="entry name" value="DUF5104"/>
    <property type="match status" value="1"/>
</dbReference>
<accession>A0A1I0QZQ1</accession>
<gene>
    <name evidence="2" type="ORF">SAMN05421659_110120</name>
</gene>